<evidence type="ECO:0000256" key="5">
    <source>
        <dbReference type="ARBA" id="ARBA00022692"/>
    </source>
</evidence>
<dbReference type="Pfam" id="PF03222">
    <property type="entry name" value="Trp_Tyr_perm"/>
    <property type="match status" value="1"/>
</dbReference>
<comment type="caution">
    <text evidence="10">The sequence shown here is derived from an EMBL/GenBank/DDBJ whole genome shotgun (WGS) entry which is preliminary data.</text>
</comment>
<dbReference type="InterPro" id="IPR018227">
    <property type="entry name" value="Amino_acid_transport_2"/>
</dbReference>
<evidence type="ECO:0000256" key="1">
    <source>
        <dbReference type="ARBA" id="ARBA00004429"/>
    </source>
</evidence>
<evidence type="ECO:0000256" key="6">
    <source>
        <dbReference type="ARBA" id="ARBA00022989"/>
    </source>
</evidence>
<keyword evidence="6 9" id="KW-1133">Transmembrane helix</keyword>
<organism evidence="10 11">
    <name type="scientific">Polysphondylium violaceum</name>
    <dbReference type="NCBI Taxonomy" id="133409"/>
    <lineage>
        <taxon>Eukaryota</taxon>
        <taxon>Amoebozoa</taxon>
        <taxon>Evosea</taxon>
        <taxon>Eumycetozoa</taxon>
        <taxon>Dictyostelia</taxon>
        <taxon>Dictyosteliales</taxon>
        <taxon>Dictyosteliaceae</taxon>
        <taxon>Polysphondylium</taxon>
    </lineage>
</organism>
<dbReference type="AlphaFoldDB" id="A0A8J4V213"/>
<feature type="transmembrane region" description="Helical" evidence="9">
    <location>
        <begin position="78"/>
        <end position="100"/>
    </location>
</feature>
<feature type="transmembrane region" description="Helical" evidence="9">
    <location>
        <begin position="112"/>
        <end position="134"/>
    </location>
</feature>
<keyword evidence="2" id="KW-0813">Transport</keyword>
<feature type="transmembrane region" description="Helical" evidence="9">
    <location>
        <begin position="342"/>
        <end position="359"/>
    </location>
</feature>
<reference evidence="10" key="1">
    <citation type="submission" date="2020-01" db="EMBL/GenBank/DDBJ databases">
        <title>Development of genomics and gene disruption for Polysphondylium violaceum indicates a role for the polyketide synthase stlB in stalk morphogenesis.</title>
        <authorList>
            <person name="Narita B."/>
            <person name="Kawabe Y."/>
            <person name="Kin K."/>
            <person name="Saito T."/>
            <person name="Gibbs R."/>
            <person name="Kuspa A."/>
            <person name="Muzny D."/>
            <person name="Queller D."/>
            <person name="Richards S."/>
            <person name="Strassman J."/>
            <person name="Sucgang R."/>
            <person name="Worley K."/>
            <person name="Schaap P."/>
        </authorList>
    </citation>
    <scope>NUCLEOTIDE SEQUENCE</scope>
    <source>
        <strain evidence="10">QSvi11</strain>
    </source>
</reference>
<dbReference type="PANTHER" id="PTHR16189:SF6">
    <property type="entry name" value="AMINO ACID TRANSPORTER TRANSMEMBRANE DOMAIN-CONTAINING PROTEIN"/>
    <property type="match status" value="1"/>
</dbReference>
<evidence type="ECO:0000256" key="2">
    <source>
        <dbReference type="ARBA" id="ARBA00022448"/>
    </source>
</evidence>
<comment type="subcellular location">
    <subcellularLocation>
        <location evidence="1">Cell inner membrane</location>
        <topology evidence="1">Multi-pass membrane protein</topology>
    </subcellularLocation>
</comment>
<feature type="region of interest" description="Disordered" evidence="8">
    <location>
        <begin position="188"/>
        <end position="224"/>
    </location>
</feature>
<evidence type="ECO:0000313" key="10">
    <source>
        <dbReference type="EMBL" id="KAF2071012.1"/>
    </source>
</evidence>
<feature type="transmembrane region" description="Helical" evidence="9">
    <location>
        <begin position="405"/>
        <end position="428"/>
    </location>
</feature>
<feature type="transmembrane region" description="Helical" evidence="9">
    <location>
        <begin position="268"/>
        <end position="290"/>
    </location>
</feature>
<sequence>MINSNSNTTNNNSNNNNNNHNNNNNEDDEDNLLIEDYEKSSPSLKDSSISFFKSKIFSQSQKENNNDSGQASGEKTPLLTLAYLYFIVIASVLGTGILALPVKLAHSGFTPFVASYTLCYTMQLLSIFFLIEVLQRIYSIIRSNSNFSPTLDDNQDEDSLLKDKNSGKHLIQNSNQYEISMEPLNSNFGNSTSLTDENNNNNTINSESSSPRLDDTDHDEVSLNSSTTYEKATSIALHEDHDGVHGDNNDHNTSHDATPNLHIIGLKFLGPISYTIFICSVLLHFCATLISYGLAGSEAYAQLFNIDHQYIILPVVVGFASIVIFGSNVLQHIITFFTFGKGTLLATIVFITGIISHQVETDIDNNWSFIGKSFLISTVALGGAGSVLPSVFNKIIFSKKEMMKCYIVVGSALTTIYVLNITWCWFLLGIIPQLPNPNDPAMPSLEAAAESGSIATIPLMKMVKLYYPQFLWITRLIDIFIVVSITISFITVGSGFKHTLDGFSQTWRTKSLQNSFHQESLRNSSIKSSDNDDDDDYNQQSSKINENYFGLFGKVKRIIHNITYWFNFQYQRFQQLIHGCINNVNQFIDSKEGQSTMNNGTIVRFPIREFIFYGLFFGFILLIALLNPSGFLQVMEGGSSLGLNLQTGTFMVLIISFSRKNYENYSIPLPVHDIIFKLRYVVFCYFTFAVFYDFYVILF</sequence>
<evidence type="ECO:0000256" key="3">
    <source>
        <dbReference type="ARBA" id="ARBA00022475"/>
    </source>
</evidence>
<feature type="transmembrane region" description="Helical" evidence="9">
    <location>
        <begin position="639"/>
        <end position="657"/>
    </location>
</feature>
<proteinExistence type="predicted"/>
<dbReference type="EMBL" id="AJWJ01000422">
    <property type="protein sequence ID" value="KAF2071012.1"/>
    <property type="molecule type" value="Genomic_DNA"/>
</dbReference>
<keyword evidence="11" id="KW-1185">Reference proteome</keyword>
<feature type="region of interest" description="Disordered" evidence="8">
    <location>
        <begin position="518"/>
        <end position="537"/>
    </location>
</feature>
<dbReference type="OrthoDB" id="19473at2759"/>
<dbReference type="PANTHER" id="PTHR16189">
    <property type="entry name" value="TRANSMEMBRANE PROTEIN 104-RELATED"/>
    <property type="match status" value="1"/>
</dbReference>
<protein>
    <submittedName>
        <fullName evidence="10">Uncharacterized protein</fullName>
    </submittedName>
</protein>
<keyword evidence="5 9" id="KW-0812">Transmembrane</keyword>
<dbReference type="GO" id="GO:0003333">
    <property type="term" value="P:amino acid transmembrane transport"/>
    <property type="evidence" value="ECO:0007669"/>
    <property type="project" value="InterPro"/>
</dbReference>
<dbReference type="GO" id="GO:0005886">
    <property type="term" value="C:plasma membrane"/>
    <property type="evidence" value="ECO:0007669"/>
    <property type="project" value="UniProtKB-SubCell"/>
</dbReference>
<evidence type="ECO:0000256" key="7">
    <source>
        <dbReference type="ARBA" id="ARBA00023136"/>
    </source>
</evidence>
<feature type="transmembrane region" description="Helical" evidence="9">
    <location>
        <begin position="374"/>
        <end position="393"/>
    </location>
</feature>
<accession>A0A8J4V213</accession>
<evidence type="ECO:0000256" key="9">
    <source>
        <dbReference type="SAM" id="Phobius"/>
    </source>
</evidence>
<feature type="transmembrane region" description="Helical" evidence="9">
    <location>
        <begin position="610"/>
        <end position="627"/>
    </location>
</feature>
<feature type="compositionally biased region" description="Low complexity" evidence="8">
    <location>
        <begin position="190"/>
        <end position="210"/>
    </location>
</feature>
<feature type="transmembrane region" description="Helical" evidence="9">
    <location>
        <begin position="470"/>
        <end position="492"/>
    </location>
</feature>
<feature type="transmembrane region" description="Helical" evidence="9">
    <location>
        <begin position="310"/>
        <end position="330"/>
    </location>
</feature>
<name>A0A8J4V213_9MYCE</name>
<feature type="region of interest" description="Disordered" evidence="8">
    <location>
        <begin position="1"/>
        <end position="29"/>
    </location>
</feature>
<evidence type="ECO:0000256" key="8">
    <source>
        <dbReference type="SAM" id="MobiDB-lite"/>
    </source>
</evidence>
<evidence type="ECO:0000313" key="11">
    <source>
        <dbReference type="Proteomes" id="UP000695562"/>
    </source>
</evidence>
<feature type="compositionally biased region" description="Low complexity" evidence="8">
    <location>
        <begin position="1"/>
        <end position="24"/>
    </location>
</feature>
<feature type="transmembrane region" description="Helical" evidence="9">
    <location>
        <begin position="678"/>
        <end position="698"/>
    </location>
</feature>
<keyword evidence="3" id="KW-1003">Cell membrane</keyword>
<keyword evidence="4" id="KW-0997">Cell inner membrane</keyword>
<keyword evidence="7 9" id="KW-0472">Membrane</keyword>
<dbReference type="Proteomes" id="UP000695562">
    <property type="component" value="Unassembled WGS sequence"/>
</dbReference>
<gene>
    <name evidence="10" type="ORF">CYY_007672</name>
</gene>
<feature type="compositionally biased region" description="Basic and acidic residues" evidence="8">
    <location>
        <begin position="212"/>
        <end position="221"/>
    </location>
</feature>
<evidence type="ECO:0000256" key="4">
    <source>
        <dbReference type="ARBA" id="ARBA00022519"/>
    </source>
</evidence>